<organism evidence="1 2">
    <name type="scientific">Lindgomyces ingoldianus</name>
    <dbReference type="NCBI Taxonomy" id="673940"/>
    <lineage>
        <taxon>Eukaryota</taxon>
        <taxon>Fungi</taxon>
        <taxon>Dikarya</taxon>
        <taxon>Ascomycota</taxon>
        <taxon>Pezizomycotina</taxon>
        <taxon>Dothideomycetes</taxon>
        <taxon>Pleosporomycetidae</taxon>
        <taxon>Pleosporales</taxon>
        <taxon>Lindgomycetaceae</taxon>
        <taxon>Lindgomyces</taxon>
    </lineage>
</organism>
<dbReference type="EMBL" id="MU003517">
    <property type="protein sequence ID" value="KAF2468052.1"/>
    <property type="molecule type" value="Genomic_DNA"/>
</dbReference>
<comment type="caution">
    <text evidence="1">The sequence shown here is derived from an EMBL/GenBank/DDBJ whole genome shotgun (WGS) entry which is preliminary data.</text>
</comment>
<proteinExistence type="predicted"/>
<name>A0ACB6QPM7_9PLEO</name>
<accession>A0ACB6QPM7</accession>
<dbReference type="Proteomes" id="UP000799755">
    <property type="component" value="Unassembled WGS sequence"/>
</dbReference>
<keyword evidence="2" id="KW-1185">Reference proteome</keyword>
<gene>
    <name evidence="1" type="ORF">BDR25DRAFT_326849</name>
</gene>
<sequence length="414" mass="44808">MSSTLGAAIELPCGLTLPNRLVKAAMAEAMADDSNPGDKFIAAYTSWGSGEWGAILTGNVEVSSIYRGSNNSVAVMPSISPTTRDAWTRWALASQRNGTPAIVQIVHPGRQSPAKAGNRGFFDKSIAPSAIPLKLGDGILDRVLSRTIFGTPREMTLKEIAEVVDQFTVTAKLAYESGFKGIQIHGAHGYLISQFLSSKMNVRTDAYGGTAAKRAQILIDIIRAIRKEVPPSFCVSIKLNSADVAGSENLEESLEQIGLISREQVDFLEISGGSYENPRMAQGDNLPSIRSVQREAFFLDYARAVRERYPNIILMVTGGFRSRIGMVAALESNSCDLIGLARPAAVLPSFPKDMLLNEGVKDEDAAIDLTPVKGNWLIRMLPIKILGTGVDTMYYVKQIHKMGVGQKPQPPPKV</sequence>
<protein>
    <submittedName>
        <fullName evidence="1">NADH:flavin oxidoreductase/NADH oxidase-like protein</fullName>
    </submittedName>
</protein>
<evidence type="ECO:0000313" key="1">
    <source>
        <dbReference type="EMBL" id="KAF2468052.1"/>
    </source>
</evidence>
<reference evidence="1" key="1">
    <citation type="journal article" date="2020" name="Stud. Mycol.">
        <title>101 Dothideomycetes genomes: a test case for predicting lifestyles and emergence of pathogens.</title>
        <authorList>
            <person name="Haridas S."/>
            <person name="Albert R."/>
            <person name="Binder M."/>
            <person name="Bloem J."/>
            <person name="Labutti K."/>
            <person name="Salamov A."/>
            <person name="Andreopoulos B."/>
            <person name="Baker S."/>
            <person name="Barry K."/>
            <person name="Bills G."/>
            <person name="Bluhm B."/>
            <person name="Cannon C."/>
            <person name="Castanera R."/>
            <person name="Culley D."/>
            <person name="Daum C."/>
            <person name="Ezra D."/>
            <person name="Gonzalez J."/>
            <person name="Henrissat B."/>
            <person name="Kuo A."/>
            <person name="Liang C."/>
            <person name="Lipzen A."/>
            <person name="Lutzoni F."/>
            <person name="Magnuson J."/>
            <person name="Mondo S."/>
            <person name="Nolan M."/>
            <person name="Ohm R."/>
            <person name="Pangilinan J."/>
            <person name="Park H.-J."/>
            <person name="Ramirez L."/>
            <person name="Alfaro M."/>
            <person name="Sun H."/>
            <person name="Tritt A."/>
            <person name="Yoshinaga Y."/>
            <person name="Zwiers L.-H."/>
            <person name="Turgeon B."/>
            <person name="Goodwin S."/>
            <person name="Spatafora J."/>
            <person name="Crous P."/>
            <person name="Grigoriev I."/>
        </authorList>
    </citation>
    <scope>NUCLEOTIDE SEQUENCE</scope>
    <source>
        <strain evidence="1">ATCC 200398</strain>
    </source>
</reference>
<evidence type="ECO:0000313" key="2">
    <source>
        <dbReference type="Proteomes" id="UP000799755"/>
    </source>
</evidence>